<dbReference type="AlphaFoldDB" id="A0A327W0S0"/>
<comment type="caution">
    <text evidence="1">The sequence shown here is derived from an EMBL/GenBank/DDBJ whole genome shotgun (WGS) entry which is preliminary data.</text>
</comment>
<proteinExistence type="predicted"/>
<sequence length="31" mass="3505">MKKARFTENQIISILKKQASGISIKDLSNNK</sequence>
<keyword evidence="2" id="KW-1185">Reference proteome</keyword>
<dbReference type="EMBL" id="QLMA01000004">
    <property type="protein sequence ID" value="RAJ81980.1"/>
    <property type="molecule type" value="Genomic_DNA"/>
</dbReference>
<gene>
    <name evidence="1" type="ORF">CLV59_104205</name>
</gene>
<evidence type="ECO:0000313" key="2">
    <source>
        <dbReference type="Proteomes" id="UP000249819"/>
    </source>
</evidence>
<evidence type="ECO:0008006" key="3">
    <source>
        <dbReference type="Google" id="ProtNLM"/>
    </source>
</evidence>
<protein>
    <recommendedName>
        <fullName evidence="3">Transposase</fullName>
    </recommendedName>
</protein>
<accession>A0A327W0S0</accession>
<reference evidence="1 2" key="1">
    <citation type="submission" date="2018-06" db="EMBL/GenBank/DDBJ databases">
        <title>Genomic Encyclopedia of Archaeal and Bacterial Type Strains, Phase II (KMG-II): from individual species to whole genera.</title>
        <authorList>
            <person name="Goeker M."/>
        </authorList>
    </citation>
    <scope>NUCLEOTIDE SEQUENCE [LARGE SCALE GENOMIC DNA]</scope>
    <source>
        <strain evidence="1 2">DSM 29821</strain>
    </source>
</reference>
<name>A0A327W0S0_9BACT</name>
<organism evidence="1 2">
    <name type="scientific">Chitinophaga dinghuensis</name>
    <dbReference type="NCBI Taxonomy" id="1539050"/>
    <lineage>
        <taxon>Bacteria</taxon>
        <taxon>Pseudomonadati</taxon>
        <taxon>Bacteroidota</taxon>
        <taxon>Chitinophagia</taxon>
        <taxon>Chitinophagales</taxon>
        <taxon>Chitinophagaceae</taxon>
        <taxon>Chitinophaga</taxon>
    </lineage>
</organism>
<evidence type="ECO:0000313" key="1">
    <source>
        <dbReference type="EMBL" id="RAJ81980.1"/>
    </source>
</evidence>
<dbReference type="Proteomes" id="UP000249819">
    <property type="component" value="Unassembled WGS sequence"/>
</dbReference>